<evidence type="ECO:0000313" key="5">
    <source>
        <dbReference type="Ensembl" id="ENSXETP00000101847"/>
    </source>
</evidence>
<dbReference type="SUPFAM" id="SSF48726">
    <property type="entry name" value="Immunoglobulin"/>
    <property type="match status" value="1"/>
</dbReference>
<keyword evidence="2" id="KW-0325">Glycoprotein</keyword>
<dbReference type="GeneTree" id="ENSGT01100000263479"/>
<evidence type="ECO:0000256" key="1">
    <source>
        <dbReference type="ARBA" id="ARBA00022729"/>
    </source>
</evidence>
<reference evidence="5" key="2">
    <citation type="submission" date="2021-03" db="UniProtKB">
        <authorList>
            <consortium name="Ensembl"/>
        </authorList>
    </citation>
    <scope>IDENTIFICATION</scope>
</reference>
<dbReference type="InterPro" id="IPR036179">
    <property type="entry name" value="Ig-like_dom_sf"/>
</dbReference>
<keyword evidence="3" id="KW-1133">Transmembrane helix</keyword>
<feature type="domain" description="Ig-like" evidence="4">
    <location>
        <begin position="54"/>
        <end position="133"/>
    </location>
</feature>
<evidence type="ECO:0000256" key="3">
    <source>
        <dbReference type="SAM" id="Phobius"/>
    </source>
</evidence>
<evidence type="ECO:0000256" key="2">
    <source>
        <dbReference type="ARBA" id="ARBA00023180"/>
    </source>
</evidence>
<dbReference type="InterPro" id="IPR050831">
    <property type="entry name" value="CEA_cell_adhesion"/>
</dbReference>
<dbReference type="InterPro" id="IPR007110">
    <property type="entry name" value="Ig-like_dom"/>
</dbReference>
<evidence type="ECO:0000259" key="4">
    <source>
        <dbReference type="PROSITE" id="PS50835"/>
    </source>
</evidence>
<feature type="transmembrane region" description="Helical" evidence="3">
    <location>
        <begin position="151"/>
        <end position="176"/>
    </location>
</feature>
<keyword evidence="3" id="KW-0812">Transmembrane</keyword>
<dbReference type="SMART" id="SM00408">
    <property type="entry name" value="IGc2"/>
    <property type="match status" value="1"/>
</dbReference>
<proteinExistence type="predicted"/>
<dbReference type="Ensembl" id="ENSXETT00000108449">
    <property type="protein sequence ID" value="ENSXETP00000101847"/>
    <property type="gene ID" value="ENSXETG00000035406"/>
</dbReference>
<gene>
    <name evidence="5" type="primary">ceacam19lm</name>
</gene>
<dbReference type="PROSITE" id="PS50835">
    <property type="entry name" value="IG_LIKE"/>
    <property type="match status" value="1"/>
</dbReference>
<keyword evidence="1" id="KW-0732">Signal</keyword>
<dbReference type="PANTHER" id="PTHR44427">
    <property type="entry name" value="CARCINOEMBRYONIC ANTIGEN-RELATED CELL ADHESION MOLECULE 19"/>
    <property type="match status" value="1"/>
</dbReference>
<name>A0A803J211_XENTR</name>
<protein>
    <submittedName>
        <fullName evidence="5">Carcinoembryonic antigen-related cell adhesion molecule 19 like gene M</fullName>
    </submittedName>
</protein>
<organism evidence="5">
    <name type="scientific">Xenopus tropicalis</name>
    <name type="common">Western clawed frog</name>
    <name type="synonym">Silurana tropicalis</name>
    <dbReference type="NCBI Taxonomy" id="8364"/>
    <lineage>
        <taxon>Eukaryota</taxon>
        <taxon>Metazoa</taxon>
        <taxon>Chordata</taxon>
        <taxon>Craniata</taxon>
        <taxon>Vertebrata</taxon>
        <taxon>Euteleostomi</taxon>
        <taxon>Amphibia</taxon>
        <taxon>Batrachia</taxon>
        <taxon>Anura</taxon>
        <taxon>Pipoidea</taxon>
        <taxon>Pipidae</taxon>
        <taxon>Xenopodinae</taxon>
        <taxon>Xenopus</taxon>
        <taxon>Silurana</taxon>
    </lineage>
</organism>
<dbReference type="AlphaFoldDB" id="A0A803J211"/>
<dbReference type="PANTHER" id="PTHR44427:SF29">
    <property type="entry name" value="CARCINOEMBRYONIC ANTIGEN-RELATED CELL ADHESION MOLECULE 19 LIKE GENE Y"/>
    <property type="match status" value="1"/>
</dbReference>
<dbReference type="Pfam" id="PF13927">
    <property type="entry name" value="Ig_3"/>
    <property type="match status" value="1"/>
</dbReference>
<dbReference type="InterPro" id="IPR013783">
    <property type="entry name" value="Ig-like_fold"/>
</dbReference>
<dbReference type="InterPro" id="IPR003598">
    <property type="entry name" value="Ig_sub2"/>
</dbReference>
<sequence length="232" mass="25798">MTPGPQYFHRASQFPNGSLQISSLIPTDQGNFALMMLTAQGLAKVYIYLPVHEPVTKPVINSSSSQVLVNGNLTLTCVTVHAERILWRKDDNGLPSRVDFSPDNKTAIFHRINQWDAGQYQCEAENPISRSYSDVFTLTVSYRESYSGNRFISMAGIICGCIAGTALIIAAMVLLYKRYVLPLRDSQKDTHSVGRYTDRYSSTQGQSIDGREDPSMIYANVVNSDMGHMDLS</sequence>
<reference evidence="5" key="1">
    <citation type="journal article" date="2010" name="Science">
        <title>The genome of the Western clawed frog Xenopus tropicalis.</title>
        <authorList>
            <person name="Hellsten U."/>
            <person name="Harland R.M."/>
            <person name="Gilchrist M.J."/>
            <person name="Hendrix D."/>
            <person name="Jurka J."/>
            <person name="Kapitonov V."/>
            <person name="Ovcharenko I."/>
            <person name="Putnam N.H."/>
            <person name="Shu S."/>
            <person name="Taher L."/>
            <person name="Blitz I.L."/>
            <person name="Blumberg B."/>
            <person name="Dichmann D.S."/>
            <person name="Dubchak I."/>
            <person name="Amaya E."/>
            <person name="Detter J.C."/>
            <person name="Fletcher R."/>
            <person name="Gerhard D.S."/>
            <person name="Goodstein D."/>
            <person name="Graves T."/>
            <person name="Grigoriev I.V."/>
            <person name="Grimwood J."/>
            <person name="Kawashima T."/>
            <person name="Lindquist E."/>
            <person name="Lucas S.M."/>
            <person name="Mead P.E."/>
            <person name="Mitros T."/>
            <person name="Ogino H."/>
            <person name="Ohta Y."/>
            <person name="Poliakov A.V."/>
            <person name="Pollet N."/>
            <person name="Robert J."/>
            <person name="Salamov A."/>
            <person name="Sater A.K."/>
            <person name="Schmutz J."/>
            <person name="Terry A."/>
            <person name="Vize P.D."/>
            <person name="Warren W.C."/>
            <person name="Wells D."/>
            <person name="Wills A."/>
            <person name="Wilson R.K."/>
            <person name="Zimmerman L.B."/>
            <person name="Zorn A.M."/>
            <person name="Grainger R."/>
            <person name="Grammer T."/>
            <person name="Khokha M.K."/>
            <person name="Richardson P.M."/>
            <person name="Rokhsar D.S."/>
        </authorList>
    </citation>
    <scope>NUCLEOTIDE SEQUENCE [LARGE SCALE GENOMIC DNA]</scope>
    <source>
        <strain evidence="5">Nigerian</strain>
    </source>
</reference>
<dbReference type="InterPro" id="IPR003599">
    <property type="entry name" value="Ig_sub"/>
</dbReference>
<accession>A0A803J211</accession>
<keyword evidence="3" id="KW-0472">Membrane</keyword>
<dbReference type="Gene3D" id="2.60.40.10">
    <property type="entry name" value="Immunoglobulins"/>
    <property type="match status" value="2"/>
</dbReference>
<dbReference type="SMART" id="SM00409">
    <property type="entry name" value="IG"/>
    <property type="match status" value="1"/>
</dbReference>